<dbReference type="GO" id="GO:0005743">
    <property type="term" value="C:mitochondrial inner membrane"/>
    <property type="evidence" value="ECO:0007669"/>
    <property type="project" value="UniProtKB-SubCell"/>
</dbReference>
<gene>
    <name evidence="10" type="ORF">Vbra_7569</name>
</gene>
<protein>
    <recommendedName>
        <fullName evidence="9">Mitochondrial pyruvate carrier</fullName>
    </recommendedName>
</protein>
<comment type="subcellular location">
    <subcellularLocation>
        <location evidence="1 9">Mitochondrion inner membrane</location>
        <topology evidence="1 9">Multi-pass membrane protein</topology>
    </subcellularLocation>
</comment>
<evidence type="ECO:0000256" key="5">
    <source>
        <dbReference type="ARBA" id="ARBA00022792"/>
    </source>
</evidence>
<dbReference type="Proteomes" id="UP000041254">
    <property type="component" value="Unassembled WGS sequence"/>
</dbReference>
<sequence>MPGIVPVVKARVMSMPLPAPVKSFLDHPAGPFTIHFWAPTFKWAISIANLMDINRPVDKMSVAQQTAVAATGVIWCRYSMVIIPVNWNLFSVNLAMGSSGSYQLYRIIKWKYFGGEAADGAKAKEEAEGGK</sequence>
<dbReference type="VEuPathDB" id="CryptoDB:Vbra_7569"/>
<reference evidence="10 11" key="1">
    <citation type="submission" date="2014-11" db="EMBL/GenBank/DDBJ databases">
        <authorList>
            <person name="Zhu J."/>
            <person name="Qi W."/>
            <person name="Song R."/>
        </authorList>
    </citation>
    <scope>NUCLEOTIDE SEQUENCE [LARGE SCALE GENOMIC DNA]</scope>
</reference>
<keyword evidence="4" id="KW-0812">Transmembrane</keyword>
<keyword evidence="11" id="KW-1185">Reference proteome</keyword>
<dbReference type="PANTHER" id="PTHR14154">
    <property type="entry name" value="UPF0041 BRAIN PROTEIN 44-RELATED"/>
    <property type="match status" value="1"/>
</dbReference>
<evidence type="ECO:0000256" key="8">
    <source>
        <dbReference type="ARBA" id="ARBA00023136"/>
    </source>
</evidence>
<dbReference type="GO" id="GO:0006850">
    <property type="term" value="P:pyruvate import into mitochondria"/>
    <property type="evidence" value="ECO:0007669"/>
    <property type="project" value="InterPro"/>
</dbReference>
<dbReference type="FunCoup" id="A0A0G4EIK8">
    <property type="interactions" value="80"/>
</dbReference>
<dbReference type="InterPro" id="IPR005336">
    <property type="entry name" value="MPC"/>
</dbReference>
<evidence type="ECO:0000313" key="11">
    <source>
        <dbReference type="Proteomes" id="UP000041254"/>
    </source>
</evidence>
<proteinExistence type="inferred from homology"/>
<evidence type="ECO:0000256" key="4">
    <source>
        <dbReference type="ARBA" id="ARBA00022692"/>
    </source>
</evidence>
<evidence type="ECO:0000256" key="2">
    <source>
        <dbReference type="ARBA" id="ARBA00006416"/>
    </source>
</evidence>
<evidence type="ECO:0000256" key="7">
    <source>
        <dbReference type="ARBA" id="ARBA00023128"/>
    </source>
</evidence>
<dbReference type="OMA" id="PQQFAIC"/>
<keyword evidence="6" id="KW-1133">Transmembrane helix</keyword>
<comment type="function">
    <text evidence="9">Mediates the uptake of pyruvate into mitochondria.</text>
</comment>
<dbReference type="OrthoDB" id="869189at2759"/>
<evidence type="ECO:0000256" key="9">
    <source>
        <dbReference type="RuleBase" id="RU363100"/>
    </source>
</evidence>
<evidence type="ECO:0000256" key="1">
    <source>
        <dbReference type="ARBA" id="ARBA00004448"/>
    </source>
</evidence>
<organism evidence="10 11">
    <name type="scientific">Vitrella brassicaformis (strain CCMP3155)</name>
    <dbReference type="NCBI Taxonomy" id="1169540"/>
    <lineage>
        <taxon>Eukaryota</taxon>
        <taxon>Sar</taxon>
        <taxon>Alveolata</taxon>
        <taxon>Colpodellida</taxon>
        <taxon>Vitrellaceae</taxon>
        <taxon>Vitrella</taxon>
    </lineage>
</organism>
<name>A0A0G4EIK8_VITBC</name>
<evidence type="ECO:0000313" key="10">
    <source>
        <dbReference type="EMBL" id="CEL96589.1"/>
    </source>
</evidence>
<comment type="similarity">
    <text evidence="2 9">Belongs to the mitochondrial pyruvate carrier (MPC) (TC 2.A.105) family.</text>
</comment>
<keyword evidence="7 9" id="KW-0496">Mitochondrion</keyword>
<dbReference type="EMBL" id="CDMY01000243">
    <property type="protein sequence ID" value="CEL96589.1"/>
    <property type="molecule type" value="Genomic_DNA"/>
</dbReference>
<accession>A0A0G4EIK8</accession>
<evidence type="ECO:0000256" key="3">
    <source>
        <dbReference type="ARBA" id="ARBA00022448"/>
    </source>
</evidence>
<dbReference type="STRING" id="1169540.A0A0G4EIK8"/>
<dbReference type="Pfam" id="PF03650">
    <property type="entry name" value="MPC"/>
    <property type="match status" value="1"/>
</dbReference>
<keyword evidence="8" id="KW-0472">Membrane</keyword>
<keyword evidence="5 9" id="KW-0999">Mitochondrion inner membrane</keyword>
<evidence type="ECO:0000256" key="6">
    <source>
        <dbReference type="ARBA" id="ARBA00022989"/>
    </source>
</evidence>
<keyword evidence="3 9" id="KW-0813">Transport</keyword>
<dbReference type="PhylomeDB" id="A0A0G4EIK8"/>
<dbReference type="AlphaFoldDB" id="A0A0G4EIK8"/>
<dbReference type="InParanoid" id="A0A0G4EIK8"/>